<evidence type="ECO:0000313" key="2">
    <source>
        <dbReference type="Proteomes" id="UP000006055"/>
    </source>
</evidence>
<dbReference type="AlphaFoldDB" id="I4C3C1"/>
<organism evidence="1 2">
    <name type="scientific">Desulfomonile tiedjei (strain ATCC 49306 / DSM 6799 / DCB-1)</name>
    <dbReference type="NCBI Taxonomy" id="706587"/>
    <lineage>
        <taxon>Bacteria</taxon>
        <taxon>Pseudomonadati</taxon>
        <taxon>Thermodesulfobacteriota</taxon>
        <taxon>Desulfomonilia</taxon>
        <taxon>Desulfomonilales</taxon>
        <taxon>Desulfomonilaceae</taxon>
        <taxon>Desulfomonile</taxon>
    </lineage>
</organism>
<dbReference type="Proteomes" id="UP000006055">
    <property type="component" value="Chromosome"/>
</dbReference>
<dbReference type="HOGENOM" id="CLU_2394967_0_0_7"/>
<evidence type="ECO:0000313" key="1">
    <source>
        <dbReference type="EMBL" id="AFM24062.1"/>
    </source>
</evidence>
<dbReference type="RefSeq" id="WP_014809213.1">
    <property type="nucleotide sequence ID" value="NC_018025.1"/>
</dbReference>
<name>I4C3C1_DESTA</name>
<keyword evidence="2" id="KW-1185">Reference proteome</keyword>
<sequence length="93" mass="10197">MVRDGMSMRLQHSLWLDTTALCSDDARPEKLLTGRWAVRYGQNKDKGAPFINVTVFACVRSRGTGSGYPIGVSRGIPSRFRLPQEAQDGKAAA</sequence>
<proteinExistence type="predicted"/>
<dbReference type="KEGG" id="dti:Desti_1349"/>
<gene>
    <name evidence="1" type="ordered locus">Desti_1349</name>
</gene>
<accession>I4C3C1</accession>
<dbReference type="EMBL" id="CP003360">
    <property type="protein sequence ID" value="AFM24062.1"/>
    <property type="molecule type" value="Genomic_DNA"/>
</dbReference>
<reference evidence="2" key="1">
    <citation type="submission" date="2012-06" db="EMBL/GenBank/DDBJ databases">
        <title>Complete sequence of chromosome of Desulfomonile tiedjei DSM 6799.</title>
        <authorList>
            <person name="Lucas S."/>
            <person name="Copeland A."/>
            <person name="Lapidus A."/>
            <person name="Glavina del Rio T."/>
            <person name="Dalin E."/>
            <person name="Tice H."/>
            <person name="Bruce D."/>
            <person name="Goodwin L."/>
            <person name="Pitluck S."/>
            <person name="Peters L."/>
            <person name="Ovchinnikova G."/>
            <person name="Zeytun A."/>
            <person name="Lu M."/>
            <person name="Kyrpides N."/>
            <person name="Mavromatis K."/>
            <person name="Ivanova N."/>
            <person name="Brettin T."/>
            <person name="Detter J.C."/>
            <person name="Han C."/>
            <person name="Larimer F."/>
            <person name="Land M."/>
            <person name="Hauser L."/>
            <person name="Markowitz V."/>
            <person name="Cheng J.-F."/>
            <person name="Hugenholtz P."/>
            <person name="Woyke T."/>
            <person name="Wu D."/>
            <person name="Spring S."/>
            <person name="Schroeder M."/>
            <person name="Brambilla E."/>
            <person name="Klenk H.-P."/>
            <person name="Eisen J.A."/>
        </authorList>
    </citation>
    <scope>NUCLEOTIDE SEQUENCE [LARGE SCALE GENOMIC DNA]</scope>
    <source>
        <strain evidence="2">ATCC 49306 / DSM 6799 / DCB-1</strain>
    </source>
</reference>
<protein>
    <submittedName>
        <fullName evidence="1">Uncharacterized protein</fullName>
    </submittedName>
</protein>